<dbReference type="InterPro" id="IPR011935">
    <property type="entry name" value="CHP02231"/>
</dbReference>
<dbReference type="PANTHER" id="PTHR31005">
    <property type="entry name" value="DUF4139 DOMAIN-CONTAINING PROTEIN"/>
    <property type="match status" value="1"/>
</dbReference>
<feature type="domain" description="DUF4140" evidence="3">
    <location>
        <begin position="28"/>
        <end position="124"/>
    </location>
</feature>
<evidence type="ECO:0000259" key="2">
    <source>
        <dbReference type="Pfam" id="PF13598"/>
    </source>
</evidence>
<dbReference type="Pfam" id="PF13598">
    <property type="entry name" value="DUF4139"/>
    <property type="match status" value="1"/>
</dbReference>
<dbReference type="Proteomes" id="UP000663720">
    <property type="component" value="Chromosome"/>
</dbReference>
<dbReference type="RefSeq" id="WP_207692224.1">
    <property type="nucleotide sequence ID" value="NZ_CP061799.1"/>
</dbReference>
<accession>A0A975GGQ7</accession>
<keyword evidence="5" id="KW-1185">Reference proteome</keyword>
<sequence>MEQKSGGQFVQDMLISGDDGGNIIFEAVVFLEQAYIKRKARVKALPGINRFLMEIKAFDMEKDSVQAVVSGHGEILSVQYKETYVKDAPQQDLQNLESKKNELKKQKNVLIQEQEIRKKQTGFLDSISAFSEAEIPKQIKTQFPDIKSLESILEFLGKNYENLGRQSHELENGINDIDKDIDLIETQLKQFKKSGQTVQKFIEVLFNSSEENDIGIEISYSAANASWEPVYKIDVLPDLSDAVITMFAKIEQNTGENWENTSLSISNAVPVKTTALPDLKTWYISQWSSEPVSDDAMLGAAMRTPVEDKDLIDETLFFDMDEPREEAEFVHAEGINLPISFEYRLPQQVNLDSGQGETLVPIFTKKTDCEFFIYAIPQKDPLAYLVCQINADKEMLAGRLNIHFGGRFVGTTLISDKRPGEEMMLSLGADRGVKISREKIRDKKTETFFGMVDRLSVARELGYKIIIENLKDEPVRICLLDSIPVSKTDRIQIKGVEIDTKPTEIDYNSHTGVMLWDFMAEAKSTHEINIKFFVKHPKNSPPLGL</sequence>
<proteinExistence type="predicted"/>
<dbReference type="InterPro" id="IPR025554">
    <property type="entry name" value="DUF4140"/>
</dbReference>
<feature type="domain" description="DUF4139" evidence="2">
    <location>
        <begin position="216"/>
        <end position="538"/>
    </location>
</feature>
<dbReference type="EMBL" id="CP061799">
    <property type="protein sequence ID" value="QTA80591.1"/>
    <property type="molecule type" value="Genomic_DNA"/>
</dbReference>
<dbReference type="KEGG" id="dli:dnl_29000"/>
<organism evidence="4 5">
    <name type="scientific">Desulfonema limicola</name>
    <dbReference type="NCBI Taxonomy" id="45656"/>
    <lineage>
        <taxon>Bacteria</taxon>
        <taxon>Pseudomonadati</taxon>
        <taxon>Thermodesulfobacteriota</taxon>
        <taxon>Desulfobacteria</taxon>
        <taxon>Desulfobacterales</taxon>
        <taxon>Desulfococcaceae</taxon>
        <taxon>Desulfonema</taxon>
    </lineage>
</organism>
<dbReference type="NCBIfam" id="TIGR02231">
    <property type="entry name" value="mucoidy inhibitor MuiA family protein"/>
    <property type="match status" value="1"/>
</dbReference>
<dbReference type="PANTHER" id="PTHR31005:SF8">
    <property type="entry name" value="DUF4139 DOMAIN-CONTAINING PROTEIN"/>
    <property type="match status" value="1"/>
</dbReference>
<evidence type="ECO:0000313" key="5">
    <source>
        <dbReference type="Proteomes" id="UP000663720"/>
    </source>
</evidence>
<evidence type="ECO:0000313" key="4">
    <source>
        <dbReference type="EMBL" id="QTA80591.1"/>
    </source>
</evidence>
<protein>
    <submittedName>
        <fullName evidence="4">CHP02231</fullName>
    </submittedName>
</protein>
<gene>
    <name evidence="4" type="ORF">dnl_29000</name>
</gene>
<dbReference type="AlphaFoldDB" id="A0A975GGQ7"/>
<keyword evidence="1" id="KW-0175">Coiled coil</keyword>
<feature type="coiled-coil region" evidence="1">
    <location>
        <begin position="86"/>
        <end position="116"/>
    </location>
</feature>
<evidence type="ECO:0000256" key="1">
    <source>
        <dbReference type="SAM" id="Coils"/>
    </source>
</evidence>
<name>A0A975GGQ7_9BACT</name>
<dbReference type="InterPro" id="IPR037291">
    <property type="entry name" value="DUF4139"/>
</dbReference>
<dbReference type="Pfam" id="PF13600">
    <property type="entry name" value="DUF4140"/>
    <property type="match status" value="1"/>
</dbReference>
<evidence type="ECO:0000259" key="3">
    <source>
        <dbReference type="Pfam" id="PF13600"/>
    </source>
</evidence>
<reference evidence="4" key="1">
    <citation type="journal article" date="2021" name="Microb. Physiol.">
        <title>Proteogenomic Insights into the Physiology of Marine, Sulfate-Reducing, Filamentous Desulfonema limicola and Desulfonema magnum.</title>
        <authorList>
            <person name="Schnaars V."/>
            <person name="Wohlbrand L."/>
            <person name="Scheve S."/>
            <person name="Hinrichs C."/>
            <person name="Reinhardt R."/>
            <person name="Rabus R."/>
        </authorList>
    </citation>
    <scope>NUCLEOTIDE SEQUENCE</scope>
    <source>
        <strain evidence="4">5ac10</strain>
    </source>
</reference>